<evidence type="ECO:0000256" key="2">
    <source>
        <dbReference type="PIRNR" id="PIRNR006241"/>
    </source>
</evidence>
<dbReference type="FunFam" id="3.20.20.150:FF:000007">
    <property type="entry name" value="Hydroxypyruvate isomerase"/>
    <property type="match status" value="1"/>
</dbReference>
<dbReference type="EMBL" id="VWPJ01000013">
    <property type="protein sequence ID" value="KAA5604874.1"/>
    <property type="molecule type" value="Genomic_DNA"/>
</dbReference>
<proteinExistence type="inferred from homology"/>
<sequence length="261" mass="28147">MPRFAAHLSMLFTEVAYPDRFSAAAQAGFKGVELGLPYHLPLEQLGDRISMAELAAVTLTAPPGDWGAGERGLAAVPGRESEFRDGLEIALETADFVECPAVVVMAGVVPEEDWGPALETFMDNLAYAAAAAAERDLRVLIGAVNPVDVPGAFLTRPEDALQVVEEIGNRHLGLLFDLYHAQMECGALTDTLEDAVAHLGHVRIAGVPGRNEPDALGEVNWRYLFDQLDAHGYGGWVGCAYHPRSETRTGLRWARDWGIGA</sequence>
<dbReference type="OrthoDB" id="9786584at2"/>
<dbReference type="Pfam" id="PF01261">
    <property type="entry name" value="AP_endonuc_2"/>
    <property type="match status" value="1"/>
</dbReference>
<keyword evidence="1 2" id="KW-0413">Isomerase</keyword>
<evidence type="ECO:0000256" key="1">
    <source>
        <dbReference type="ARBA" id="ARBA00023235"/>
    </source>
</evidence>
<dbReference type="PANTHER" id="PTHR43489">
    <property type="entry name" value="ISOMERASE"/>
    <property type="match status" value="1"/>
</dbReference>
<protein>
    <submittedName>
        <fullName evidence="4">TIM barrel protein</fullName>
    </submittedName>
</protein>
<organism evidence="4 5">
    <name type="scientific">Roseospira marina</name>
    <dbReference type="NCBI Taxonomy" id="140057"/>
    <lineage>
        <taxon>Bacteria</taxon>
        <taxon>Pseudomonadati</taxon>
        <taxon>Pseudomonadota</taxon>
        <taxon>Alphaproteobacteria</taxon>
        <taxon>Rhodospirillales</taxon>
        <taxon>Rhodospirillaceae</taxon>
        <taxon>Roseospira</taxon>
    </lineage>
</organism>
<accession>A0A5M6I9C0</accession>
<evidence type="ECO:0000313" key="5">
    <source>
        <dbReference type="Proteomes" id="UP000324065"/>
    </source>
</evidence>
<comment type="similarity">
    <text evidence="2">Belongs to the hyi family.</text>
</comment>
<evidence type="ECO:0000259" key="3">
    <source>
        <dbReference type="Pfam" id="PF01261"/>
    </source>
</evidence>
<name>A0A5M6I9C0_9PROT</name>
<dbReference type="SUPFAM" id="SSF51658">
    <property type="entry name" value="Xylose isomerase-like"/>
    <property type="match status" value="1"/>
</dbReference>
<dbReference type="PIRSF" id="PIRSF006241">
    <property type="entry name" value="HyI"/>
    <property type="match status" value="1"/>
</dbReference>
<dbReference type="PANTHER" id="PTHR43489:SF6">
    <property type="entry name" value="HYDROXYPYRUVATE ISOMERASE-RELATED"/>
    <property type="match status" value="1"/>
</dbReference>
<dbReference type="RefSeq" id="WP_150063005.1">
    <property type="nucleotide sequence ID" value="NZ_JACHII010000012.1"/>
</dbReference>
<dbReference type="Gene3D" id="3.20.20.150">
    <property type="entry name" value="Divalent-metal-dependent TIM barrel enzymes"/>
    <property type="match status" value="1"/>
</dbReference>
<dbReference type="AlphaFoldDB" id="A0A5M6I9C0"/>
<dbReference type="InterPro" id="IPR026040">
    <property type="entry name" value="HyI-like"/>
</dbReference>
<feature type="domain" description="Xylose isomerase-like TIM barrel" evidence="3">
    <location>
        <begin position="21"/>
        <end position="256"/>
    </location>
</feature>
<dbReference type="InterPro" id="IPR036237">
    <property type="entry name" value="Xyl_isomerase-like_sf"/>
</dbReference>
<dbReference type="GO" id="GO:0046487">
    <property type="term" value="P:glyoxylate metabolic process"/>
    <property type="evidence" value="ECO:0007669"/>
    <property type="project" value="TreeGrafter"/>
</dbReference>
<reference evidence="4 5" key="1">
    <citation type="submission" date="2019-09" db="EMBL/GenBank/DDBJ databases">
        <title>Genome sequence of Roseospira marina, one of the more divergent members of the non-sulfur purple photosynthetic bacterial family, the Rhodospirillaceae.</title>
        <authorList>
            <person name="Meyer T."/>
            <person name="Kyndt J."/>
        </authorList>
    </citation>
    <scope>NUCLEOTIDE SEQUENCE [LARGE SCALE GENOMIC DNA]</scope>
    <source>
        <strain evidence="4 5">DSM 15113</strain>
    </source>
</reference>
<keyword evidence="5" id="KW-1185">Reference proteome</keyword>
<dbReference type="Proteomes" id="UP000324065">
    <property type="component" value="Unassembled WGS sequence"/>
</dbReference>
<dbReference type="GO" id="GO:0008903">
    <property type="term" value="F:hydroxypyruvate isomerase activity"/>
    <property type="evidence" value="ECO:0007669"/>
    <property type="project" value="TreeGrafter"/>
</dbReference>
<dbReference type="InterPro" id="IPR013022">
    <property type="entry name" value="Xyl_isomerase-like_TIM-brl"/>
</dbReference>
<dbReference type="InterPro" id="IPR050417">
    <property type="entry name" value="Sugar_Epim/Isomerase"/>
</dbReference>
<evidence type="ECO:0000313" key="4">
    <source>
        <dbReference type="EMBL" id="KAA5604874.1"/>
    </source>
</evidence>
<gene>
    <name evidence="4" type="ORF">F1188_13710</name>
</gene>
<comment type="caution">
    <text evidence="4">The sequence shown here is derived from an EMBL/GenBank/DDBJ whole genome shotgun (WGS) entry which is preliminary data.</text>
</comment>